<dbReference type="OrthoDB" id="785936at2759"/>
<protein>
    <submittedName>
        <fullName evidence="2">Uncharacterized protein</fullName>
    </submittedName>
</protein>
<feature type="compositionally biased region" description="Basic and acidic residues" evidence="1">
    <location>
        <begin position="289"/>
        <end position="303"/>
    </location>
</feature>
<gene>
    <name evidence="2" type="ORF">Cgig2_014669</name>
</gene>
<feature type="region of interest" description="Disordered" evidence="1">
    <location>
        <begin position="480"/>
        <end position="617"/>
    </location>
</feature>
<name>A0A9Q1KY09_9CARY</name>
<comment type="caution">
    <text evidence="2">The sequence shown here is derived from an EMBL/GenBank/DDBJ whole genome shotgun (WGS) entry which is preliminary data.</text>
</comment>
<feature type="compositionally biased region" description="Basic and acidic residues" evidence="1">
    <location>
        <begin position="131"/>
        <end position="140"/>
    </location>
</feature>
<keyword evidence="3" id="KW-1185">Reference proteome</keyword>
<dbReference type="PANTHER" id="PTHR37241">
    <property type="entry name" value="NEUROFILAMENT HEAVY PROTEIN"/>
    <property type="match status" value="1"/>
</dbReference>
<dbReference type="EMBL" id="JAKOGI010000002">
    <property type="protein sequence ID" value="KAJ8452906.1"/>
    <property type="molecule type" value="Genomic_DNA"/>
</dbReference>
<dbReference type="Proteomes" id="UP001153076">
    <property type="component" value="Unassembled WGS sequence"/>
</dbReference>
<feature type="compositionally biased region" description="Polar residues" evidence="1">
    <location>
        <begin position="387"/>
        <end position="402"/>
    </location>
</feature>
<feature type="region of interest" description="Disordered" evidence="1">
    <location>
        <begin position="131"/>
        <end position="186"/>
    </location>
</feature>
<feature type="region of interest" description="Disordered" evidence="1">
    <location>
        <begin position="233"/>
        <end position="357"/>
    </location>
</feature>
<evidence type="ECO:0000313" key="3">
    <source>
        <dbReference type="Proteomes" id="UP001153076"/>
    </source>
</evidence>
<dbReference type="AlphaFoldDB" id="A0A9Q1KY09"/>
<sequence>MEEKIKLQLQLASSMEDGFREEEFYEQIEAPKFVDFTIPDHYSPDDRYWFCSRVGCDQRHEEEMDSETIYKNFLLRVMAARSPNVRLRKALSRRTTGETKKCPLSAPPKPSKSRLPRLAVASSISKKLVLDEKDANKPPSEKPCSTPKARVKHVAAKYMTSVRKKKGSSPNPNAFRSVRNPKKTSITVPKSKVVTKALVFNSPKKAQKAKASSEMTTPITKLCEGIKKMQITQKPSEECRSVRKALPLDAPKKQPSSSRKNDPKFSRSIKSKANRKDEKTAQSEVQAAKTRDDSSDVEVDGKSRAGSMELHSGTVESEVEKEVEANSMSSGSEVTGSENTLTSEMTSPSDSEARVSALDNSVPYEASEGDDQSKTKEDNVAADDVENQNPGTLGEVTNNQATENRLKPDNMRYAVLCLNWVLCAFAEVLLNVLIPLCRYENHRNVDGGNLSKHSAPLKHKTKTVEKTLKENCSAGMQGLKYSKLKPTNPKPFRLRTDERGILKEATLERKADSNENATMARENLQCTGNESSENRERENKKERGKSFNQNQLRPIKSKYMSTSKVAEPKPNRGLAPCSEKRPQREAVSQLKPRLAESRPTTMKLKEPRKASNMAANPSQAPIVARKLAAQGRRAATIPKEPNFHYLHKPKSCIKNTA</sequence>
<evidence type="ECO:0000313" key="2">
    <source>
        <dbReference type="EMBL" id="KAJ8452906.1"/>
    </source>
</evidence>
<proteinExistence type="predicted"/>
<reference evidence="2" key="1">
    <citation type="submission" date="2022-04" db="EMBL/GenBank/DDBJ databases">
        <title>Carnegiea gigantea Genome sequencing and assembly v2.</title>
        <authorList>
            <person name="Copetti D."/>
            <person name="Sanderson M.J."/>
            <person name="Burquez A."/>
            <person name="Wojciechowski M.F."/>
        </authorList>
    </citation>
    <scope>NUCLEOTIDE SEQUENCE</scope>
    <source>
        <strain evidence="2">SGP5-SGP5p</strain>
        <tissue evidence="2">Aerial part</tissue>
    </source>
</reference>
<feature type="compositionally biased region" description="Polar residues" evidence="1">
    <location>
        <begin position="326"/>
        <end position="350"/>
    </location>
</feature>
<dbReference type="PANTHER" id="PTHR37241:SF1">
    <property type="entry name" value="NEUROFILAMENT HEAVY PROTEIN"/>
    <property type="match status" value="1"/>
</dbReference>
<organism evidence="2 3">
    <name type="scientific">Carnegiea gigantea</name>
    <dbReference type="NCBI Taxonomy" id="171969"/>
    <lineage>
        <taxon>Eukaryota</taxon>
        <taxon>Viridiplantae</taxon>
        <taxon>Streptophyta</taxon>
        <taxon>Embryophyta</taxon>
        <taxon>Tracheophyta</taxon>
        <taxon>Spermatophyta</taxon>
        <taxon>Magnoliopsida</taxon>
        <taxon>eudicotyledons</taxon>
        <taxon>Gunneridae</taxon>
        <taxon>Pentapetalae</taxon>
        <taxon>Caryophyllales</taxon>
        <taxon>Cactineae</taxon>
        <taxon>Cactaceae</taxon>
        <taxon>Cactoideae</taxon>
        <taxon>Echinocereeae</taxon>
        <taxon>Carnegiea</taxon>
    </lineage>
</organism>
<accession>A0A9Q1KY09</accession>
<feature type="compositionally biased region" description="Basic and acidic residues" evidence="1">
    <location>
        <begin position="494"/>
        <end position="513"/>
    </location>
</feature>
<feature type="region of interest" description="Disordered" evidence="1">
    <location>
        <begin position="383"/>
        <end position="402"/>
    </location>
</feature>
<feature type="compositionally biased region" description="Basic and acidic residues" evidence="1">
    <location>
        <begin position="532"/>
        <end position="545"/>
    </location>
</feature>
<evidence type="ECO:0000256" key="1">
    <source>
        <dbReference type="SAM" id="MobiDB-lite"/>
    </source>
</evidence>
<feature type="region of interest" description="Disordered" evidence="1">
    <location>
        <begin position="91"/>
        <end position="117"/>
    </location>
</feature>